<dbReference type="CDD" id="cd11030">
    <property type="entry name" value="CYP105-like"/>
    <property type="match status" value="1"/>
</dbReference>
<evidence type="ECO:0000256" key="6">
    <source>
        <dbReference type="ARBA" id="ARBA00023033"/>
    </source>
</evidence>
<dbReference type="AlphaFoldDB" id="A0A543CUP9"/>
<dbReference type="InterPro" id="IPR036396">
    <property type="entry name" value="Cyt_P450_sf"/>
</dbReference>
<dbReference type="Pfam" id="PF00067">
    <property type="entry name" value="p450"/>
    <property type="match status" value="1"/>
</dbReference>
<dbReference type="GO" id="GO:0004497">
    <property type="term" value="F:monooxygenase activity"/>
    <property type="evidence" value="ECO:0007669"/>
    <property type="project" value="UniProtKB-KW"/>
</dbReference>
<dbReference type="PANTHER" id="PTHR46696:SF1">
    <property type="entry name" value="CYTOCHROME P450 YJIB-RELATED"/>
    <property type="match status" value="1"/>
</dbReference>
<keyword evidence="6 7" id="KW-0503">Monooxygenase</keyword>
<dbReference type="GO" id="GO:0016705">
    <property type="term" value="F:oxidoreductase activity, acting on paired donors, with incorporation or reduction of molecular oxygen"/>
    <property type="evidence" value="ECO:0007669"/>
    <property type="project" value="InterPro"/>
</dbReference>
<proteinExistence type="inferred from homology"/>
<organism evidence="9 10">
    <name type="scientific">Actinoallomurus bryophytorum</name>
    <dbReference type="NCBI Taxonomy" id="1490222"/>
    <lineage>
        <taxon>Bacteria</taxon>
        <taxon>Bacillati</taxon>
        <taxon>Actinomycetota</taxon>
        <taxon>Actinomycetes</taxon>
        <taxon>Streptosporangiales</taxon>
        <taxon>Thermomonosporaceae</taxon>
        <taxon>Actinoallomurus</taxon>
    </lineage>
</organism>
<keyword evidence="2 7" id="KW-0349">Heme</keyword>
<dbReference type="InterPro" id="IPR017972">
    <property type="entry name" value="Cyt_P450_CS"/>
</dbReference>
<gene>
    <name evidence="9" type="ORF">FB559_6546</name>
</gene>
<evidence type="ECO:0000256" key="5">
    <source>
        <dbReference type="ARBA" id="ARBA00023004"/>
    </source>
</evidence>
<dbReference type="RefSeq" id="WP_141960663.1">
    <property type="nucleotide sequence ID" value="NZ_VFOZ01000001.1"/>
</dbReference>
<comment type="caution">
    <text evidence="9">The sequence shown here is derived from an EMBL/GenBank/DDBJ whole genome shotgun (WGS) entry which is preliminary data.</text>
</comment>
<evidence type="ECO:0000313" key="9">
    <source>
        <dbReference type="EMBL" id="TQM00823.1"/>
    </source>
</evidence>
<evidence type="ECO:0000256" key="4">
    <source>
        <dbReference type="ARBA" id="ARBA00023002"/>
    </source>
</evidence>
<dbReference type="Proteomes" id="UP000316096">
    <property type="component" value="Unassembled WGS sequence"/>
</dbReference>
<dbReference type="FunFam" id="1.10.630.10:FF:000018">
    <property type="entry name" value="Cytochrome P450 monooxygenase"/>
    <property type="match status" value="1"/>
</dbReference>
<reference evidence="9 10" key="1">
    <citation type="submission" date="2019-06" db="EMBL/GenBank/DDBJ databases">
        <title>Sequencing the genomes of 1000 actinobacteria strains.</title>
        <authorList>
            <person name="Klenk H.-P."/>
        </authorList>
    </citation>
    <scope>NUCLEOTIDE SEQUENCE [LARGE SCALE GENOMIC DNA]</scope>
    <source>
        <strain evidence="9 10">DSM 102200</strain>
    </source>
</reference>
<evidence type="ECO:0000313" key="10">
    <source>
        <dbReference type="Proteomes" id="UP000316096"/>
    </source>
</evidence>
<dbReference type="PANTHER" id="PTHR46696">
    <property type="entry name" value="P450, PUTATIVE (EUROFUNG)-RELATED"/>
    <property type="match status" value="1"/>
</dbReference>
<evidence type="ECO:0000256" key="3">
    <source>
        <dbReference type="ARBA" id="ARBA00022723"/>
    </source>
</evidence>
<dbReference type="GO" id="GO:0005506">
    <property type="term" value="F:iron ion binding"/>
    <property type="evidence" value="ECO:0007669"/>
    <property type="project" value="InterPro"/>
</dbReference>
<dbReference type="SUPFAM" id="SSF48264">
    <property type="entry name" value="Cytochrome P450"/>
    <property type="match status" value="1"/>
</dbReference>
<dbReference type="PRINTS" id="PR00359">
    <property type="entry name" value="BP450"/>
</dbReference>
<evidence type="ECO:0000256" key="8">
    <source>
        <dbReference type="SAM" id="MobiDB-lite"/>
    </source>
</evidence>
<dbReference type="GO" id="GO:0020037">
    <property type="term" value="F:heme binding"/>
    <property type="evidence" value="ECO:0007669"/>
    <property type="project" value="InterPro"/>
</dbReference>
<dbReference type="PRINTS" id="PR00385">
    <property type="entry name" value="P450"/>
</dbReference>
<dbReference type="InterPro" id="IPR001128">
    <property type="entry name" value="Cyt_P450"/>
</dbReference>
<dbReference type="Gene3D" id="1.10.630.10">
    <property type="entry name" value="Cytochrome P450"/>
    <property type="match status" value="1"/>
</dbReference>
<comment type="similarity">
    <text evidence="1 7">Belongs to the cytochrome P450 family.</text>
</comment>
<dbReference type="PROSITE" id="PS00086">
    <property type="entry name" value="CYTOCHROME_P450"/>
    <property type="match status" value="1"/>
</dbReference>
<protein>
    <submittedName>
        <fullName evidence="9">Cytochrome P450</fullName>
    </submittedName>
</protein>
<keyword evidence="4 7" id="KW-0560">Oxidoreductase</keyword>
<sequence length="400" mass="44718">MTVDSELPAPPVRREGPMDPPSAFRRLRAEAPISRFRWPNGIEAWLVTRFDDVRAILNDPRVSVNRFASRPPSLSIGRKGGVMLPKSLSGMDPPEHTPRRALYVRELTVRRVQRLQPRITEIVDGLLDGMERSGSPVDLVEAFAAPIPSMVICELLGVPQEDQSEFQHHTNTIMGVDTPADQVQTATLTLMDYLRGLIRMRRSDPGDDILSRLTHGEIDGATMDEDELVGHAMLLLIAGHETTANMIALGALTLLEHSDQIAALTADPKRADNMVEELLRYHTVVQYGLVRKVTADLPIGDVVIREGDWVVCSLASANRDESVCPHSDTFDTGRENPRQVSFGYGSHQCAGQNLARLELKTALVRLFQRFPGLRVERPLEELPFRTDAWVYGMQELLVRW</sequence>
<name>A0A543CUP9_9ACTN</name>
<dbReference type="InterPro" id="IPR002397">
    <property type="entry name" value="Cyt_P450_B"/>
</dbReference>
<evidence type="ECO:0000256" key="2">
    <source>
        <dbReference type="ARBA" id="ARBA00022617"/>
    </source>
</evidence>
<dbReference type="EMBL" id="VFOZ01000001">
    <property type="protein sequence ID" value="TQM00823.1"/>
    <property type="molecule type" value="Genomic_DNA"/>
</dbReference>
<keyword evidence="10" id="KW-1185">Reference proteome</keyword>
<evidence type="ECO:0000256" key="1">
    <source>
        <dbReference type="ARBA" id="ARBA00010617"/>
    </source>
</evidence>
<dbReference type="OrthoDB" id="4133219at2"/>
<accession>A0A543CUP9</accession>
<feature type="region of interest" description="Disordered" evidence="8">
    <location>
        <begin position="1"/>
        <end position="23"/>
    </location>
</feature>
<evidence type="ECO:0000256" key="7">
    <source>
        <dbReference type="RuleBase" id="RU000461"/>
    </source>
</evidence>
<keyword evidence="3 7" id="KW-0479">Metal-binding</keyword>
<keyword evidence="5 7" id="KW-0408">Iron</keyword>